<dbReference type="EC" id="3.3.2.2" evidence="6"/>
<comment type="catalytic activity">
    <reaction evidence="7">
        <text>a 1-O-(1Z-alkenyl)-sn-glycero-3-phosphoethanolamine + H2O = a 2,3-saturated aldehyde + sn-glycero-3-phosphoethanolamine</text>
        <dbReference type="Rhea" id="RHEA:16905"/>
        <dbReference type="ChEBI" id="CHEBI:15377"/>
        <dbReference type="ChEBI" id="CHEBI:73359"/>
        <dbReference type="ChEBI" id="CHEBI:77288"/>
        <dbReference type="ChEBI" id="CHEBI:143890"/>
        <dbReference type="EC" id="3.3.2.2"/>
    </reaction>
</comment>
<comment type="caution">
    <text evidence="10">The sequence shown here is derived from an EMBL/GenBank/DDBJ whole genome shotgun (WGS) entry which is preliminary data.</text>
</comment>
<dbReference type="GO" id="GO:0047408">
    <property type="term" value="F:alkenylglycerophosphocholine hydrolase activity"/>
    <property type="evidence" value="ECO:0007669"/>
    <property type="project" value="UniProtKB-EC"/>
</dbReference>
<comment type="catalytic activity">
    <reaction evidence="8">
        <text>a 1-O-(1Z-alkenyl)-sn-glycero-3-phosphocholine + H2O = a 2,3-saturated aldehyde + sn-glycerol 3-phosphocholine</text>
        <dbReference type="Rhea" id="RHEA:22544"/>
        <dbReference type="ChEBI" id="CHEBI:15377"/>
        <dbReference type="ChEBI" id="CHEBI:16870"/>
        <dbReference type="ChEBI" id="CHEBI:73359"/>
        <dbReference type="ChEBI" id="CHEBI:77287"/>
        <dbReference type="EC" id="3.3.2.2"/>
    </reaction>
</comment>
<keyword evidence="4 9" id="KW-1133">Transmembrane helix</keyword>
<keyword evidence="5 9" id="KW-0472">Membrane</keyword>
<evidence type="ECO:0000256" key="8">
    <source>
        <dbReference type="ARBA" id="ARBA00049560"/>
    </source>
</evidence>
<keyword evidence="3 9" id="KW-0812">Transmembrane</keyword>
<evidence type="ECO:0000256" key="4">
    <source>
        <dbReference type="ARBA" id="ARBA00022989"/>
    </source>
</evidence>
<dbReference type="EMBL" id="JASPKZ010000663">
    <property type="protein sequence ID" value="KAJ9599692.1"/>
    <property type="molecule type" value="Genomic_DNA"/>
</dbReference>
<feature type="non-terminal residue" evidence="10">
    <location>
        <position position="1"/>
    </location>
</feature>
<feature type="transmembrane region" description="Helical" evidence="9">
    <location>
        <begin position="39"/>
        <end position="62"/>
    </location>
</feature>
<sequence>YAFSRRILTGLLFSCLGDALLVWPHYFLHGMAAFGVAQIMYTAAFGFKPLNASLGATLYLLCAM</sequence>
<organism evidence="10 11">
    <name type="scientific">Diploptera punctata</name>
    <name type="common">Pacific beetle cockroach</name>
    <dbReference type="NCBI Taxonomy" id="6984"/>
    <lineage>
        <taxon>Eukaryota</taxon>
        <taxon>Metazoa</taxon>
        <taxon>Ecdysozoa</taxon>
        <taxon>Arthropoda</taxon>
        <taxon>Hexapoda</taxon>
        <taxon>Insecta</taxon>
        <taxon>Pterygota</taxon>
        <taxon>Neoptera</taxon>
        <taxon>Polyneoptera</taxon>
        <taxon>Dictyoptera</taxon>
        <taxon>Blattodea</taxon>
        <taxon>Blaberoidea</taxon>
        <taxon>Blaberidae</taxon>
        <taxon>Diplopterinae</taxon>
        <taxon>Diploptera</taxon>
    </lineage>
</organism>
<keyword evidence="11" id="KW-1185">Reference proteome</keyword>
<accession>A0AAD8AIK1</accession>
<reference evidence="10" key="2">
    <citation type="submission" date="2023-05" db="EMBL/GenBank/DDBJ databases">
        <authorList>
            <person name="Fouks B."/>
        </authorList>
    </citation>
    <scope>NUCLEOTIDE SEQUENCE</scope>
    <source>
        <strain evidence="10">Stay&amp;Tobe</strain>
        <tissue evidence="10">Testes</tissue>
    </source>
</reference>
<evidence type="ECO:0000256" key="6">
    <source>
        <dbReference type="ARBA" id="ARBA00035673"/>
    </source>
</evidence>
<evidence type="ECO:0000256" key="2">
    <source>
        <dbReference type="ARBA" id="ARBA00007375"/>
    </source>
</evidence>
<dbReference type="GO" id="GO:0016020">
    <property type="term" value="C:membrane"/>
    <property type="evidence" value="ECO:0007669"/>
    <property type="project" value="UniProtKB-SubCell"/>
</dbReference>
<evidence type="ECO:0000313" key="11">
    <source>
        <dbReference type="Proteomes" id="UP001233999"/>
    </source>
</evidence>
<name>A0AAD8AIK1_DIPPU</name>
<evidence type="ECO:0000256" key="5">
    <source>
        <dbReference type="ARBA" id="ARBA00023136"/>
    </source>
</evidence>
<dbReference type="PANTHER" id="PTHR31885">
    <property type="entry name" value="GH04784P"/>
    <property type="match status" value="1"/>
</dbReference>
<dbReference type="InterPro" id="IPR012506">
    <property type="entry name" value="TMEM86B-like"/>
</dbReference>
<evidence type="ECO:0000256" key="9">
    <source>
        <dbReference type="SAM" id="Phobius"/>
    </source>
</evidence>
<evidence type="ECO:0000313" key="10">
    <source>
        <dbReference type="EMBL" id="KAJ9599692.1"/>
    </source>
</evidence>
<feature type="transmembrane region" description="Helical" evidence="9">
    <location>
        <begin position="7"/>
        <end position="27"/>
    </location>
</feature>
<dbReference type="AlphaFoldDB" id="A0AAD8AIK1"/>
<dbReference type="Pfam" id="PF07947">
    <property type="entry name" value="YhhN"/>
    <property type="match status" value="1"/>
</dbReference>
<comment type="subcellular location">
    <subcellularLocation>
        <location evidence="1">Membrane</location>
        <topology evidence="1">Multi-pass membrane protein</topology>
    </subcellularLocation>
</comment>
<proteinExistence type="inferred from homology"/>
<evidence type="ECO:0000256" key="7">
    <source>
        <dbReference type="ARBA" id="ARBA00049458"/>
    </source>
</evidence>
<evidence type="ECO:0000256" key="1">
    <source>
        <dbReference type="ARBA" id="ARBA00004141"/>
    </source>
</evidence>
<protein>
    <recommendedName>
        <fullName evidence="6">lysoplasmalogenase</fullName>
        <ecNumber evidence="6">3.3.2.2</ecNumber>
    </recommendedName>
</protein>
<feature type="non-terminal residue" evidence="10">
    <location>
        <position position="64"/>
    </location>
</feature>
<reference evidence="10" key="1">
    <citation type="journal article" date="2023" name="IScience">
        <title>Live-bearing cockroach genome reveals convergent evolutionary mechanisms linked to viviparity in insects and beyond.</title>
        <authorList>
            <person name="Fouks B."/>
            <person name="Harrison M.C."/>
            <person name="Mikhailova A.A."/>
            <person name="Marchal E."/>
            <person name="English S."/>
            <person name="Carruthers M."/>
            <person name="Jennings E.C."/>
            <person name="Chiamaka E.L."/>
            <person name="Frigard R.A."/>
            <person name="Pippel M."/>
            <person name="Attardo G.M."/>
            <person name="Benoit J.B."/>
            <person name="Bornberg-Bauer E."/>
            <person name="Tobe S.S."/>
        </authorList>
    </citation>
    <scope>NUCLEOTIDE SEQUENCE</scope>
    <source>
        <strain evidence="10">Stay&amp;Tobe</strain>
    </source>
</reference>
<evidence type="ECO:0000256" key="3">
    <source>
        <dbReference type="ARBA" id="ARBA00022692"/>
    </source>
</evidence>
<dbReference type="PANTHER" id="PTHR31885:SF6">
    <property type="entry name" value="GH04784P"/>
    <property type="match status" value="1"/>
</dbReference>
<gene>
    <name evidence="10" type="ORF">L9F63_026457</name>
</gene>
<dbReference type="Proteomes" id="UP001233999">
    <property type="component" value="Unassembled WGS sequence"/>
</dbReference>
<comment type="similarity">
    <text evidence="2">Belongs to the TMEM86 family.</text>
</comment>